<organism evidence="3 4">
    <name type="scientific">Purpureocillium lilacinum</name>
    <name type="common">Paecilomyces lilacinus</name>
    <dbReference type="NCBI Taxonomy" id="33203"/>
    <lineage>
        <taxon>Eukaryota</taxon>
        <taxon>Fungi</taxon>
        <taxon>Dikarya</taxon>
        <taxon>Ascomycota</taxon>
        <taxon>Pezizomycotina</taxon>
        <taxon>Sordariomycetes</taxon>
        <taxon>Hypocreomycetidae</taxon>
        <taxon>Hypocreales</taxon>
        <taxon>Ophiocordycipitaceae</taxon>
        <taxon>Purpureocillium</taxon>
    </lineage>
</organism>
<feature type="domain" description="Enoyl reductase (ER)" evidence="2">
    <location>
        <begin position="10"/>
        <end position="314"/>
    </location>
</feature>
<dbReference type="InterPro" id="IPR013154">
    <property type="entry name" value="ADH-like_N"/>
</dbReference>
<dbReference type="PANTHER" id="PTHR11695">
    <property type="entry name" value="ALCOHOL DEHYDROGENASE RELATED"/>
    <property type="match status" value="1"/>
</dbReference>
<dbReference type="CDD" id="cd05289">
    <property type="entry name" value="MDR_like_2"/>
    <property type="match status" value="1"/>
</dbReference>
<dbReference type="Proteomes" id="UP001287286">
    <property type="component" value="Unassembled WGS sequence"/>
</dbReference>
<dbReference type="InterPro" id="IPR050700">
    <property type="entry name" value="YIM1/Zinc_Alcohol_DH_Fams"/>
</dbReference>
<dbReference type="Gene3D" id="3.90.180.10">
    <property type="entry name" value="Medium-chain alcohol dehydrogenases, catalytic domain"/>
    <property type="match status" value="1"/>
</dbReference>
<feature type="region of interest" description="Disordered" evidence="1">
    <location>
        <begin position="399"/>
        <end position="428"/>
    </location>
</feature>
<comment type="caution">
    <text evidence="3">The sequence shown here is derived from an EMBL/GenBank/DDBJ whole genome shotgun (WGS) entry which is preliminary data.</text>
</comment>
<protein>
    <recommendedName>
        <fullName evidence="2">Enoyl reductase (ER) domain-containing protein</fullName>
    </recommendedName>
</protein>
<evidence type="ECO:0000256" key="1">
    <source>
        <dbReference type="SAM" id="MobiDB-lite"/>
    </source>
</evidence>
<dbReference type="InterPro" id="IPR020843">
    <property type="entry name" value="ER"/>
</dbReference>
<dbReference type="SUPFAM" id="SSF51735">
    <property type="entry name" value="NAD(P)-binding Rossmann-fold domains"/>
    <property type="match status" value="1"/>
</dbReference>
<dbReference type="PANTHER" id="PTHR11695:SF294">
    <property type="entry name" value="RETICULON-4-INTERACTING PROTEIN 1, MITOCHONDRIAL"/>
    <property type="match status" value="1"/>
</dbReference>
<dbReference type="InterPro" id="IPR011032">
    <property type="entry name" value="GroES-like_sf"/>
</dbReference>
<sequence>MQAIRHHPPGGTEKLKFGREDIPDIKDDEVLVKVHAASVIWMELYWDIYKKEDGTYKAPILGEDYSGTIAKVGPKVPPHSGLTIGSEVMVFMSKAFPTDRSIDGGMAGYAKAHFSKMVRSPRSLSLTDAASVPLSALTAWQGLFDHAKLAAGQTVLIPGAAGPTAIWAVQLAKMVGARVIGTASSKQSFELLESFGVDKVLNYKEVELDSILENVDVVFDTVGGDTAKKARKVLKKDGVLLYLVDPSDLDLNKEPGPRVDFFIVDMNAEQLGKIGSLIDQGKLRPVVDSVFEFNDVVKAFKKGETGHAHGKILLRGPHQCPLRLIAQFTLMTATLGGLHHTLNTDCPNSTPSSGVCHINVTRGSGDESIPYAASRMASGSAYRRDSVAAHLARGCTTTEVDEYMSNPPINQSVNDTPEKRRSHHSDAN</sequence>
<dbReference type="SUPFAM" id="SSF50129">
    <property type="entry name" value="GroES-like"/>
    <property type="match status" value="1"/>
</dbReference>
<reference evidence="3 4" key="1">
    <citation type="journal article" date="2024" name="Microbiol. Resour. Announc.">
        <title>Genome annotations for the ascomycete fungi Trichoderma harzianum, Trichoderma aggressivum, and Purpureocillium lilacinum.</title>
        <authorList>
            <person name="Beijen E.P.W."/>
            <person name="Ohm R.A."/>
        </authorList>
    </citation>
    <scope>NUCLEOTIDE SEQUENCE [LARGE SCALE GENOMIC DNA]</scope>
    <source>
        <strain evidence="3 4">CBS 150709</strain>
    </source>
</reference>
<dbReference type="SMART" id="SM00829">
    <property type="entry name" value="PKS_ER"/>
    <property type="match status" value="1"/>
</dbReference>
<name>A0ABR0BIH5_PURLI</name>
<dbReference type="InterPro" id="IPR036291">
    <property type="entry name" value="NAD(P)-bd_dom_sf"/>
</dbReference>
<dbReference type="Pfam" id="PF08240">
    <property type="entry name" value="ADH_N"/>
    <property type="match status" value="1"/>
</dbReference>
<accession>A0ABR0BIH5</accession>
<evidence type="ECO:0000259" key="2">
    <source>
        <dbReference type="SMART" id="SM00829"/>
    </source>
</evidence>
<dbReference type="EMBL" id="JAWRVI010000080">
    <property type="protein sequence ID" value="KAK4078822.1"/>
    <property type="molecule type" value="Genomic_DNA"/>
</dbReference>
<evidence type="ECO:0000313" key="4">
    <source>
        <dbReference type="Proteomes" id="UP001287286"/>
    </source>
</evidence>
<proteinExistence type="predicted"/>
<gene>
    <name evidence="3" type="ORF">Purlil1_11898</name>
</gene>
<feature type="compositionally biased region" description="Basic and acidic residues" evidence="1">
    <location>
        <begin position="416"/>
        <end position="428"/>
    </location>
</feature>
<keyword evidence="4" id="KW-1185">Reference proteome</keyword>
<dbReference type="Gene3D" id="3.40.50.720">
    <property type="entry name" value="NAD(P)-binding Rossmann-like Domain"/>
    <property type="match status" value="1"/>
</dbReference>
<evidence type="ECO:0000313" key="3">
    <source>
        <dbReference type="EMBL" id="KAK4078822.1"/>
    </source>
</evidence>
<dbReference type="Pfam" id="PF13602">
    <property type="entry name" value="ADH_zinc_N_2"/>
    <property type="match status" value="1"/>
</dbReference>